<dbReference type="InterPro" id="IPR050903">
    <property type="entry name" value="Bact_Chemotaxis_MeTrfase"/>
</dbReference>
<dbReference type="GO" id="GO:0004888">
    <property type="term" value="F:transmembrane signaling receptor activity"/>
    <property type="evidence" value="ECO:0007669"/>
    <property type="project" value="InterPro"/>
</dbReference>
<feature type="domain" description="Methyl-accepting transducer" evidence="3">
    <location>
        <begin position="267"/>
        <end position="438"/>
    </location>
</feature>
<dbReference type="GO" id="GO:0016020">
    <property type="term" value="C:membrane"/>
    <property type="evidence" value="ECO:0007669"/>
    <property type="project" value="InterPro"/>
</dbReference>
<sequence length="438" mass="48908">MPFPKLVPAEVLERFEQQIKDLRINKHIVDAIKSSVAYIEFTPNGEVTYANELFLQTVQYDYGEIVGKHHSNLCDKAYAASNEYKEFWASLRQGETHQGHFLRYKKGGEKLWINATYFPISDEDGKVYKVAKIASDITAKKMQLDSQEAVSNALMKSLAYIEFTPEGKILSANENFCQTVGYELEDIVGKHHKIFCPPSFLANYESFWEGLRNGRYESGQFERVTRTGRMIWLEATYNPVKDEKGNVISIVKFASDVTDRVNLQRAAEEVSDVAQKNALHAVEITTQGQGSINKASNIAGDINKSVDQATDLMNRLTEQSHQITQIVTTISSIAEQTNLLALNAAIEAARAGEAGRGFAVVADEVRNLAANTSRATREIADIVQLNSELTKQSEDNMGIIQTNVTEVNEELAHAMRLIEEIRSESESIATTVSQLSRN</sequence>
<dbReference type="InterPro" id="IPR000014">
    <property type="entry name" value="PAS"/>
</dbReference>
<dbReference type="InterPro" id="IPR035965">
    <property type="entry name" value="PAS-like_dom_sf"/>
</dbReference>
<dbReference type="CDD" id="cd00130">
    <property type="entry name" value="PAS"/>
    <property type="match status" value="2"/>
</dbReference>
<name>A0A975DCW6_9GAMM</name>
<dbReference type="PROSITE" id="PS50111">
    <property type="entry name" value="CHEMOTAXIS_TRANSDUC_2"/>
    <property type="match status" value="1"/>
</dbReference>
<evidence type="ECO:0000256" key="1">
    <source>
        <dbReference type="ARBA" id="ARBA00023224"/>
    </source>
</evidence>
<dbReference type="CDD" id="cd11386">
    <property type="entry name" value="MCP_signal"/>
    <property type="match status" value="1"/>
</dbReference>
<keyword evidence="1 2" id="KW-0807">Transducer</keyword>
<organism evidence="6 7">
    <name type="scientific">Psychrosphaera ytuae</name>
    <dbReference type="NCBI Taxonomy" id="2820710"/>
    <lineage>
        <taxon>Bacteria</taxon>
        <taxon>Pseudomonadati</taxon>
        <taxon>Pseudomonadota</taxon>
        <taxon>Gammaproteobacteria</taxon>
        <taxon>Alteromonadales</taxon>
        <taxon>Pseudoalteromonadaceae</taxon>
        <taxon>Psychrosphaera</taxon>
    </lineage>
</organism>
<dbReference type="KEGG" id="psym:J1N51_05105"/>
<dbReference type="GO" id="GO:0007165">
    <property type="term" value="P:signal transduction"/>
    <property type="evidence" value="ECO:0007669"/>
    <property type="project" value="UniProtKB-KW"/>
</dbReference>
<dbReference type="SMART" id="SM00091">
    <property type="entry name" value="PAS"/>
    <property type="match status" value="2"/>
</dbReference>
<evidence type="ECO:0000313" key="7">
    <source>
        <dbReference type="Proteomes" id="UP000682739"/>
    </source>
</evidence>
<feature type="domain" description="PAS" evidence="4">
    <location>
        <begin position="166"/>
        <end position="190"/>
    </location>
</feature>
<feature type="domain" description="PAC" evidence="5">
    <location>
        <begin position="95"/>
        <end position="149"/>
    </location>
</feature>
<evidence type="ECO:0000313" key="6">
    <source>
        <dbReference type="EMBL" id="QTH64837.1"/>
    </source>
</evidence>
<evidence type="ECO:0000259" key="4">
    <source>
        <dbReference type="PROSITE" id="PS50112"/>
    </source>
</evidence>
<dbReference type="PROSITE" id="PS50112">
    <property type="entry name" value="PAS"/>
    <property type="match status" value="1"/>
</dbReference>
<dbReference type="EMBL" id="CP072110">
    <property type="protein sequence ID" value="QTH64837.1"/>
    <property type="molecule type" value="Genomic_DNA"/>
</dbReference>
<reference evidence="6" key="1">
    <citation type="submission" date="2021-03" db="EMBL/GenBank/DDBJ databases">
        <title>Description of Psychrosphaera ytuae sp. nov. isolated from deep sea sediment of South China Sea.</title>
        <authorList>
            <person name="Zhang J."/>
            <person name="Xu X.-D."/>
        </authorList>
    </citation>
    <scope>NUCLEOTIDE SEQUENCE</scope>
    <source>
        <strain evidence="6">MTZ26</strain>
    </source>
</reference>
<dbReference type="InterPro" id="IPR004089">
    <property type="entry name" value="MCPsignal_dom"/>
</dbReference>
<dbReference type="InterPro" id="IPR013655">
    <property type="entry name" value="PAS_fold_3"/>
</dbReference>
<dbReference type="PANTHER" id="PTHR24422:SF10">
    <property type="entry name" value="CHEMOTAXIS PROTEIN METHYLTRANSFERASE 2"/>
    <property type="match status" value="1"/>
</dbReference>
<dbReference type="SUPFAM" id="SSF58104">
    <property type="entry name" value="Methyl-accepting chemotaxis protein (MCP) signaling domain"/>
    <property type="match status" value="1"/>
</dbReference>
<dbReference type="InterPro" id="IPR001610">
    <property type="entry name" value="PAC"/>
</dbReference>
<dbReference type="SUPFAM" id="SSF55785">
    <property type="entry name" value="PYP-like sensor domain (PAS domain)"/>
    <property type="match status" value="2"/>
</dbReference>
<gene>
    <name evidence="6" type="ORF">J1N51_05105</name>
</gene>
<dbReference type="AlphaFoldDB" id="A0A975DCW6"/>
<dbReference type="SMART" id="SM00086">
    <property type="entry name" value="PAC"/>
    <property type="match status" value="2"/>
</dbReference>
<evidence type="ECO:0000256" key="2">
    <source>
        <dbReference type="PROSITE-ProRule" id="PRU00284"/>
    </source>
</evidence>
<dbReference type="PROSITE" id="PS50113">
    <property type="entry name" value="PAC"/>
    <property type="match status" value="2"/>
</dbReference>
<dbReference type="Pfam" id="PF08447">
    <property type="entry name" value="PAS_3"/>
    <property type="match status" value="1"/>
</dbReference>
<dbReference type="Gene3D" id="1.10.287.950">
    <property type="entry name" value="Methyl-accepting chemotaxis protein"/>
    <property type="match status" value="1"/>
</dbReference>
<dbReference type="GO" id="GO:0006935">
    <property type="term" value="P:chemotaxis"/>
    <property type="evidence" value="ECO:0007669"/>
    <property type="project" value="InterPro"/>
</dbReference>
<dbReference type="InterPro" id="IPR000700">
    <property type="entry name" value="PAS-assoc_C"/>
</dbReference>
<dbReference type="PANTHER" id="PTHR24422">
    <property type="entry name" value="CHEMOTAXIS PROTEIN METHYLTRANSFERASE"/>
    <property type="match status" value="1"/>
</dbReference>
<feature type="domain" description="PAC" evidence="5">
    <location>
        <begin position="217"/>
        <end position="269"/>
    </location>
</feature>
<dbReference type="SMART" id="SM00283">
    <property type="entry name" value="MA"/>
    <property type="match status" value="1"/>
</dbReference>
<dbReference type="Proteomes" id="UP000682739">
    <property type="component" value="Chromosome"/>
</dbReference>
<proteinExistence type="predicted"/>
<dbReference type="Pfam" id="PF13426">
    <property type="entry name" value="PAS_9"/>
    <property type="match status" value="1"/>
</dbReference>
<dbReference type="Gene3D" id="3.30.450.20">
    <property type="entry name" value="PAS domain"/>
    <property type="match status" value="2"/>
</dbReference>
<dbReference type="Pfam" id="PF00015">
    <property type="entry name" value="MCPsignal"/>
    <property type="match status" value="1"/>
</dbReference>
<accession>A0A975DCW6</accession>
<evidence type="ECO:0000259" key="3">
    <source>
        <dbReference type="PROSITE" id="PS50111"/>
    </source>
</evidence>
<keyword evidence="7" id="KW-1185">Reference proteome</keyword>
<evidence type="ECO:0000259" key="5">
    <source>
        <dbReference type="PROSITE" id="PS50113"/>
    </source>
</evidence>
<dbReference type="PRINTS" id="PR00260">
    <property type="entry name" value="CHEMTRNSDUCR"/>
</dbReference>
<dbReference type="NCBIfam" id="TIGR00229">
    <property type="entry name" value="sensory_box"/>
    <property type="match status" value="2"/>
</dbReference>
<protein>
    <submittedName>
        <fullName evidence="6">PAS domain S-box protein</fullName>
    </submittedName>
</protein>
<dbReference type="InterPro" id="IPR004090">
    <property type="entry name" value="Chemotax_Me-accpt_rcpt"/>
</dbReference>